<comment type="similarity">
    <text evidence="3">Belongs to the MEIOB family.</text>
</comment>
<reference evidence="7" key="2">
    <citation type="submission" date="2025-04" db="UniProtKB">
        <authorList>
            <consortium name="RefSeq"/>
        </authorList>
    </citation>
    <scope>IDENTIFICATION</scope>
    <source>
        <strain evidence="7">USDA-PBARC FA_bdor</strain>
        <tissue evidence="7">Whole organism</tissue>
    </source>
</reference>
<evidence type="ECO:0000256" key="1">
    <source>
        <dbReference type="ARBA" id="ARBA00023125"/>
    </source>
</evidence>
<dbReference type="InterPro" id="IPR056880">
    <property type="entry name" value="OB_MEIOB_N"/>
</dbReference>
<dbReference type="EMBL" id="GBYB01014661">
    <property type="protein sequence ID" value="JAG84428.1"/>
    <property type="molecule type" value="Transcribed_RNA"/>
</dbReference>
<evidence type="ECO:0000313" key="7">
    <source>
        <dbReference type="RefSeq" id="XP_011303264.1"/>
    </source>
</evidence>
<reference evidence="5" key="1">
    <citation type="submission" date="2015-01" db="EMBL/GenBank/DDBJ databases">
        <title>Transcriptome Assembly of Fopius arisanus.</title>
        <authorList>
            <person name="Geib S."/>
        </authorList>
    </citation>
    <scope>NUCLEOTIDE SEQUENCE</scope>
</reference>
<dbReference type="OrthoDB" id="9937820at2759"/>
<dbReference type="RefSeq" id="XP_011303264.1">
    <property type="nucleotide sequence ID" value="XM_011304962.1"/>
</dbReference>
<feature type="domain" description="MEIOB-like N-terminal" evidence="4">
    <location>
        <begin position="6"/>
        <end position="143"/>
    </location>
</feature>
<keyword evidence="1" id="KW-0238">DNA-binding</keyword>
<dbReference type="GO" id="GO:0008310">
    <property type="term" value="F:single-stranded DNA 3'-5' DNA exonuclease activity"/>
    <property type="evidence" value="ECO:0007669"/>
    <property type="project" value="TreeGrafter"/>
</dbReference>
<name>A0A0C9S1K6_9HYME</name>
<dbReference type="PANTHER" id="PTHR21166:SF2">
    <property type="entry name" value="CELL DIVISION CONTROL PROTEIN 24 OB DOMAIN-CONTAINING PROTEIN-RELATED"/>
    <property type="match status" value="1"/>
</dbReference>
<dbReference type="KEGG" id="fas:105266635"/>
<protein>
    <submittedName>
        <fullName evidence="5">CP073 protein</fullName>
    </submittedName>
    <submittedName>
        <fullName evidence="7">Meiosis-specific with OB domain-containing protein</fullName>
    </submittedName>
</protein>
<evidence type="ECO:0000256" key="3">
    <source>
        <dbReference type="ARBA" id="ARBA00038329"/>
    </source>
</evidence>
<sequence>MMTSVYYQKINSLQVNIQNSLVVGVIITSFNVKTFETNSKFRPGVRAVWSFTLRDSEYDTINVTVWGSENYISKLNESFSIGCVVEVINAKIQDYPHDGKNEKFMPTTSSVHHLVINEGSALIQTHDSPDKKMYETLLHAPMKDLATARSLSDVLKNMESLREQYVDIFAAVTFVSDSRNIMTRDGRALVCRDFEVNDGTTSETIGFKLWEKEWIRRSANWEPKSSVLFMSDLLVTTDKFKKKMTLMIVRKTIITENPDVPEADKLRKSITEIDSISHDPFVLPKPENIKTVMTIKEISERLNQKPTTGDRVQFVTILYAAVTEINMENTPGRDILLTRCALCKRTIDNNQDSCMNLECPCGNGRREPTNIHTFYLKINLKDETGYLIGCRLTGAPAEQALACSVDEFKAMTQAQREELKWRLILENCDVRIQVLGPTPTFPRVLYNILSLERVREVRDQ</sequence>
<dbReference type="Gene3D" id="2.40.50.140">
    <property type="entry name" value="Nucleic acid-binding proteins"/>
    <property type="match status" value="3"/>
</dbReference>
<evidence type="ECO:0000313" key="6">
    <source>
        <dbReference type="Proteomes" id="UP000694866"/>
    </source>
</evidence>
<keyword evidence="2" id="KW-0469">Meiosis</keyword>
<dbReference type="SUPFAM" id="SSF50249">
    <property type="entry name" value="Nucleic acid-binding proteins"/>
    <property type="match status" value="2"/>
</dbReference>
<accession>A0A0C9S1K6</accession>
<dbReference type="PANTHER" id="PTHR21166">
    <property type="entry name" value="CELL DIVISION CONTROL PROTEIN 24 OB DOMAIN-CONTAINING PROTEIN-RELATED"/>
    <property type="match status" value="1"/>
</dbReference>
<evidence type="ECO:0000259" key="4">
    <source>
        <dbReference type="Pfam" id="PF24903"/>
    </source>
</evidence>
<gene>
    <name evidence="5" type="primary">CP073</name>
    <name evidence="7" type="synonym">hdm</name>
    <name evidence="5" type="ORF">g.63585</name>
</gene>
<keyword evidence="6" id="KW-1185">Reference proteome</keyword>
<dbReference type="Pfam" id="PF24903">
    <property type="entry name" value="OB_MEIOB_N"/>
    <property type="match status" value="1"/>
</dbReference>
<dbReference type="Proteomes" id="UP000694866">
    <property type="component" value="Unplaced"/>
</dbReference>
<accession>A0A9R1T5N9</accession>
<dbReference type="InterPro" id="IPR052469">
    <property type="entry name" value="MEIOB"/>
</dbReference>
<evidence type="ECO:0000256" key="2">
    <source>
        <dbReference type="ARBA" id="ARBA00023254"/>
    </source>
</evidence>
<dbReference type="GO" id="GO:0000712">
    <property type="term" value="P:resolution of meiotic recombination intermediates"/>
    <property type="evidence" value="ECO:0007669"/>
    <property type="project" value="TreeGrafter"/>
</dbReference>
<dbReference type="AlphaFoldDB" id="A0A0C9S1K6"/>
<evidence type="ECO:0000313" key="5">
    <source>
        <dbReference type="EMBL" id="JAG84428.1"/>
    </source>
</evidence>
<dbReference type="InterPro" id="IPR012340">
    <property type="entry name" value="NA-bd_OB-fold"/>
</dbReference>
<proteinExistence type="inferred from homology"/>
<dbReference type="CTD" id="31705"/>
<organism evidence="5">
    <name type="scientific">Fopius arisanus</name>
    <dbReference type="NCBI Taxonomy" id="64838"/>
    <lineage>
        <taxon>Eukaryota</taxon>
        <taxon>Metazoa</taxon>
        <taxon>Ecdysozoa</taxon>
        <taxon>Arthropoda</taxon>
        <taxon>Hexapoda</taxon>
        <taxon>Insecta</taxon>
        <taxon>Pterygota</taxon>
        <taxon>Neoptera</taxon>
        <taxon>Endopterygota</taxon>
        <taxon>Hymenoptera</taxon>
        <taxon>Apocrita</taxon>
        <taxon>Ichneumonoidea</taxon>
        <taxon>Braconidae</taxon>
        <taxon>Opiinae</taxon>
        <taxon>Fopius</taxon>
    </lineage>
</organism>
<dbReference type="GeneID" id="105266635"/>
<dbReference type="CDD" id="cd03524">
    <property type="entry name" value="RPA2_OBF_family"/>
    <property type="match status" value="1"/>
</dbReference>
<dbReference type="GO" id="GO:0003697">
    <property type="term" value="F:single-stranded DNA binding"/>
    <property type="evidence" value="ECO:0007669"/>
    <property type="project" value="TreeGrafter"/>
</dbReference>